<accession>A0A1I1GNL0</accession>
<evidence type="ECO:0000313" key="3">
    <source>
        <dbReference type="EMBL" id="SFC13337.1"/>
    </source>
</evidence>
<feature type="domain" description="Gfo/Idh/MocA-like oxidoreductase N-terminal" evidence="1">
    <location>
        <begin position="37"/>
        <end position="158"/>
    </location>
</feature>
<dbReference type="Gene3D" id="3.30.360.10">
    <property type="entry name" value="Dihydrodipicolinate Reductase, domain 2"/>
    <property type="match status" value="1"/>
</dbReference>
<evidence type="ECO:0000313" key="4">
    <source>
        <dbReference type="Proteomes" id="UP000199577"/>
    </source>
</evidence>
<dbReference type="GO" id="GO:0000166">
    <property type="term" value="F:nucleotide binding"/>
    <property type="evidence" value="ECO:0007669"/>
    <property type="project" value="InterPro"/>
</dbReference>
<organism evidence="3 4">
    <name type="scientific">Parapedobacter composti</name>
    <dbReference type="NCBI Taxonomy" id="623281"/>
    <lineage>
        <taxon>Bacteria</taxon>
        <taxon>Pseudomonadati</taxon>
        <taxon>Bacteroidota</taxon>
        <taxon>Sphingobacteriia</taxon>
        <taxon>Sphingobacteriales</taxon>
        <taxon>Sphingobacteriaceae</taxon>
        <taxon>Parapedobacter</taxon>
    </lineage>
</organism>
<protein>
    <submittedName>
        <fullName evidence="3">Predicted dehydrogenase</fullName>
    </submittedName>
</protein>
<dbReference type="Proteomes" id="UP000199577">
    <property type="component" value="Unassembled WGS sequence"/>
</dbReference>
<evidence type="ECO:0000259" key="2">
    <source>
        <dbReference type="Pfam" id="PF22725"/>
    </source>
</evidence>
<dbReference type="PANTHER" id="PTHR43818">
    <property type="entry name" value="BCDNA.GH03377"/>
    <property type="match status" value="1"/>
</dbReference>
<dbReference type="EMBL" id="FOLL01000005">
    <property type="protein sequence ID" value="SFC13337.1"/>
    <property type="molecule type" value="Genomic_DNA"/>
</dbReference>
<dbReference type="InterPro" id="IPR050463">
    <property type="entry name" value="Gfo/Idh/MocA_oxidrdct_glycsds"/>
</dbReference>
<sequence>MNRKHFLQHIGLLGAGVAASRYGFSNSTVHAVADELIKIGVIGCGDRGKGIMHTIKNNVSQRLRTVACCDMMDFRLEEAKKIAPSATVYRDYRHLLDNPAVDAVVIAVPLHQHFAIARDALLAGKHVYLEKTMTFTIPEALELVKLVGSRPSQVLQVGYQYRYSPLYLRVKELIQRGDLGDVTQVDCRWDRNNDWRRSVPDPAMERLINWRLYKEYSGGLVAELLSHQMDFIHWVFDTHPDEIMGFGGVDVYRDGRETYDNVQLILRYNKQGMIGNFGTTLGNARDGFSFRIKGTKGTISLLFDTGRYYPESGVAVSRGIVDGVTGATAVTGEKADGFPILPERTKDGTIYALEDFHQSILTGKLPLSNVHTGAKGAICASLANQSLYTGEPRYWKSEYSV</sequence>
<dbReference type="RefSeq" id="WP_090972746.1">
    <property type="nucleotide sequence ID" value="NZ_FOLL01000005.1"/>
</dbReference>
<dbReference type="SUPFAM" id="SSF51735">
    <property type="entry name" value="NAD(P)-binding Rossmann-fold domains"/>
    <property type="match status" value="1"/>
</dbReference>
<keyword evidence="4" id="KW-1185">Reference proteome</keyword>
<dbReference type="Pfam" id="PF22725">
    <property type="entry name" value="GFO_IDH_MocA_C3"/>
    <property type="match status" value="1"/>
</dbReference>
<reference evidence="3 4" key="1">
    <citation type="submission" date="2016-10" db="EMBL/GenBank/DDBJ databases">
        <authorList>
            <person name="de Groot N.N."/>
        </authorList>
    </citation>
    <scope>NUCLEOTIDE SEQUENCE [LARGE SCALE GENOMIC DNA]</scope>
    <source>
        <strain evidence="3 4">DSM 22900</strain>
    </source>
</reference>
<dbReference type="SUPFAM" id="SSF55347">
    <property type="entry name" value="Glyceraldehyde-3-phosphate dehydrogenase-like, C-terminal domain"/>
    <property type="match status" value="1"/>
</dbReference>
<dbReference type="OrthoDB" id="9771072at2"/>
<dbReference type="InterPro" id="IPR000683">
    <property type="entry name" value="Gfo/Idh/MocA-like_OxRdtase_N"/>
</dbReference>
<dbReference type="Pfam" id="PF01408">
    <property type="entry name" value="GFO_IDH_MocA"/>
    <property type="match status" value="1"/>
</dbReference>
<name>A0A1I1GNL0_9SPHI</name>
<dbReference type="AlphaFoldDB" id="A0A1I1GNL0"/>
<dbReference type="STRING" id="623281.SAMN05421747_1059"/>
<dbReference type="PANTHER" id="PTHR43818:SF12">
    <property type="entry name" value="NADH-DEPENDENT DEHYDROGENASE-RELATED"/>
    <property type="match status" value="1"/>
</dbReference>
<proteinExistence type="predicted"/>
<gene>
    <name evidence="3" type="ORF">SAMN05421747_1059</name>
</gene>
<feature type="domain" description="GFO/IDH/MocA-like oxidoreductase" evidence="2">
    <location>
        <begin position="167"/>
        <end position="299"/>
    </location>
</feature>
<dbReference type="InterPro" id="IPR055170">
    <property type="entry name" value="GFO_IDH_MocA-like_dom"/>
</dbReference>
<dbReference type="Gene3D" id="3.40.50.720">
    <property type="entry name" value="NAD(P)-binding Rossmann-like Domain"/>
    <property type="match status" value="1"/>
</dbReference>
<dbReference type="InterPro" id="IPR036291">
    <property type="entry name" value="NAD(P)-bd_dom_sf"/>
</dbReference>
<evidence type="ECO:0000259" key="1">
    <source>
        <dbReference type="Pfam" id="PF01408"/>
    </source>
</evidence>